<dbReference type="KEGG" id="mym:A176_006898"/>
<evidence type="ECO:0000313" key="1">
    <source>
        <dbReference type="EMBL" id="AKQ69986.1"/>
    </source>
</evidence>
<reference evidence="1 2" key="1">
    <citation type="journal article" date="2016" name="PLoS ONE">
        <title>Complete Genome Sequence and Comparative Genomics of a Novel Myxobacterium Myxococcus hansupus.</title>
        <authorList>
            <person name="Sharma G."/>
            <person name="Narwani T."/>
            <person name="Subramanian S."/>
        </authorList>
    </citation>
    <scope>NUCLEOTIDE SEQUENCE [LARGE SCALE GENOMIC DNA]</scope>
    <source>
        <strain evidence="2">mixupus</strain>
    </source>
</reference>
<name>A0A0H4X2Y6_9BACT</name>
<gene>
    <name evidence="1" type="ORF">A176_006898</name>
</gene>
<organism evidence="1 2">
    <name type="scientific">Pseudomyxococcus hansupus</name>
    <dbReference type="NCBI Taxonomy" id="1297742"/>
    <lineage>
        <taxon>Bacteria</taxon>
        <taxon>Pseudomonadati</taxon>
        <taxon>Myxococcota</taxon>
        <taxon>Myxococcia</taxon>
        <taxon>Myxococcales</taxon>
        <taxon>Cystobacterineae</taxon>
        <taxon>Myxococcaceae</taxon>
        <taxon>Pseudomyxococcus</taxon>
    </lineage>
</organism>
<dbReference type="Proteomes" id="UP000009026">
    <property type="component" value="Chromosome"/>
</dbReference>
<dbReference type="NCBIfam" id="TIGR02264">
    <property type="entry name" value="gmx_para_CXXCG"/>
    <property type="match status" value="1"/>
</dbReference>
<sequence length="210" mass="23155">MHCPTCGATWSDVGYDYPCVDLSRLPERALFERPRPEPFSEFARLRELVRPLVPPHAVLPPGTGFGPLMGKATGRFGPTAWVEQLLLLVQPGVLSRLQADGVEGLVGCRTELTFRQKSPPELLELQMEPLGRLHPDCIPSEVPPPCETCGRHGFSRPEAPILDAASLPSGVDLFRVGNFATMVIGTERFMEAARRQQLDGITYREVPART</sequence>
<dbReference type="PATRIC" id="fig|1297742.4.peg.6997"/>
<proteinExistence type="predicted"/>
<dbReference type="InterPro" id="IPR011750">
    <property type="entry name" value="Gmx_para_CXXCG"/>
</dbReference>
<evidence type="ECO:0000313" key="2">
    <source>
        <dbReference type="Proteomes" id="UP000009026"/>
    </source>
</evidence>
<dbReference type="Pfam" id="PF09535">
    <property type="entry name" value="Gmx_para_CXXCG"/>
    <property type="match status" value="1"/>
</dbReference>
<dbReference type="eggNOG" id="ENOG502ZZV4">
    <property type="taxonomic scope" value="Bacteria"/>
</dbReference>
<accession>A0A0H4X2Y6</accession>
<keyword evidence="2" id="KW-1185">Reference proteome</keyword>
<dbReference type="EMBL" id="CP012109">
    <property type="protein sequence ID" value="AKQ69986.1"/>
    <property type="molecule type" value="Genomic_DNA"/>
</dbReference>
<dbReference type="AlphaFoldDB" id="A0A0H4X2Y6"/>
<protein>
    <submittedName>
        <fullName evidence="1">Uncharacterized protein</fullName>
    </submittedName>
</protein>